<accession>A0ABQ9XTP0</accession>
<sequence>MTDPEYSPFLKWTPTAPITIDSVAQVFNSLVSMVRDDSTFDQELLSKVSSFLRTINQNISHRLFVDDVLKKIGQKSPNPTAELSSFPKQLTLIFSKLIPRVLSIPYLRDLSVIDDRNILRDILLILSTCIQISSPDTLRSLSTTLHADPDSIRDVVLYEVLIPMEPSLVQISRNILLLLWQPECEQTLLFMSNIFDKCAFHQPTLDFICSSRIPMAFQSLLSKVEYEYTHHVIYLFMSNHIDEWKKHGTKTMRRGRILLQTLEQEGFRNHLEKTLLHDKSSEDGQCVLRSQLAFARSTSDFIPVAPMIVNTDCASHHSSFHAQTADSWIIVLHTALLMGMASSSGCASPPVDEYEQLDLHLVWKHQNRQHLVEPIKPTQLPLLSRIGRPHFRRDLARNTM</sequence>
<reference evidence="1 2" key="1">
    <citation type="journal article" date="2022" name="bioRxiv">
        <title>Genomics of Preaxostyla Flagellates Illuminates Evolutionary Transitions and the Path Towards Mitochondrial Loss.</title>
        <authorList>
            <person name="Novak L.V.F."/>
            <person name="Treitli S.C."/>
            <person name="Pyrih J."/>
            <person name="Halakuc P."/>
            <person name="Pipaliya S.V."/>
            <person name="Vacek V."/>
            <person name="Brzon O."/>
            <person name="Soukal P."/>
            <person name="Eme L."/>
            <person name="Dacks J.B."/>
            <person name="Karnkowska A."/>
            <person name="Elias M."/>
            <person name="Hampl V."/>
        </authorList>
    </citation>
    <scope>NUCLEOTIDE SEQUENCE [LARGE SCALE GENOMIC DNA]</scope>
    <source>
        <strain evidence="1">NAU3</strain>
        <tissue evidence="1">Gut</tissue>
    </source>
</reference>
<evidence type="ECO:0000313" key="1">
    <source>
        <dbReference type="EMBL" id="KAK2954835.1"/>
    </source>
</evidence>
<evidence type="ECO:0000313" key="2">
    <source>
        <dbReference type="Proteomes" id="UP001281761"/>
    </source>
</evidence>
<comment type="caution">
    <text evidence="1">The sequence shown here is derived from an EMBL/GenBank/DDBJ whole genome shotgun (WGS) entry which is preliminary data.</text>
</comment>
<protein>
    <submittedName>
        <fullName evidence="1">Uncharacterized protein</fullName>
    </submittedName>
</protein>
<keyword evidence="2" id="KW-1185">Reference proteome</keyword>
<organism evidence="1 2">
    <name type="scientific">Blattamonas nauphoetae</name>
    <dbReference type="NCBI Taxonomy" id="2049346"/>
    <lineage>
        <taxon>Eukaryota</taxon>
        <taxon>Metamonada</taxon>
        <taxon>Preaxostyla</taxon>
        <taxon>Oxymonadida</taxon>
        <taxon>Blattamonas</taxon>
    </lineage>
</organism>
<name>A0ABQ9XTP0_9EUKA</name>
<proteinExistence type="predicted"/>
<gene>
    <name evidence="1" type="ORF">BLNAU_10165</name>
</gene>
<dbReference type="EMBL" id="JARBJD010000073">
    <property type="protein sequence ID" value="KAK2954835.1"/>
    <property type="molecule type" value="Genomic_DNA"/>
</dbReference>
<dbReference type="Proteomes" id="UP001281761">
    <property type="component" value="Unassembled WGS sequence"/>
</dbReference>